<dbReference type="GO" id="GO:0008168">
    <property type="term" value="F:methyltransferase activity"/>
    <property type="evidence" value="ECO:0007669"/>
    <property type="project" value="UniProtKB-KW"/>
</dbReference>
<sequence>MNPEGLTPFCHPILSLYPERLTPDSLWHGHIPFAFWITAAVQPQIFVELGVYKADSYCAFCQAVKYLHYPTACYGIDHWKGDETTPPLSREQFEELESYHYPRYGSFSKLLSFSFDEALDYFKDGSIDLLHIDGSSTYPSVRHNFEKWLPKMTDRGIILIHGTNAREKEFGSWLYWEEIKESYPHFNFLHGHGLGVLAVGKDIHPSLKALLSLEKEETDIVRSFFLRLGEGVVSLAKNEKLRKEKENLLSKIRELEEKLQENALLSLQLKEKEKEAADFFARLKQLEDKEREFCRDLGQFFKVSPDQSADPLSLLALVKEKWEEQQALIASLTSQLRQVEKEKEELLRKEEEEKNKSKAAAYAEKTVVENPLKPTQGSSVIEKLRVVVEKEPSGFDASENLKKVQLNLANLEKEFHTYQNRLIEEIRRINCLDAKRLEQQYKSYKKSAKKNSFFACLFSPKAREENKLFEKVLELNLFDPDFYILQAPDVPREEALRHYFREGYIADLNPNPYFDTAYYVKQNPEVAQQKINPLIHFIEKGALNRRNPSPYFDIQYYLEQYPEVAEQNLNPLSHFLIQGRKEGRLSRPILKISSRIHPNLMLKEPRPTRTCAVCGKELPLQSSEKTLPEPILCPYCRSKEPEIELSKTLIQALGLPASSLREAAVKLENRRILLLGPIQAIRDVLSPSSTTEFFTDFDPQKLASFPKEYFDLVLGLLPENFSLHDKEPFEGIFERLKPQAQFLLSFSLLGVSSKEPSNEAQVQGPSSLPNDLTSQNGSPSFLAMQILELLKECGFRLIPPQPAAPPSTSAVVVLEKPQLVEEKKS</sequence>
<name>A0ABX7PXU4_9BACT</name>
<feature type="coiled-coil region" evidence="1">
    <location>
        <begin position="322"/>
        <end position="360"/>
    </location>
</feature>
<keyword evidence="2" id="KW-0489">Methyltransferase</keyword>
<feature type="coiled-coil region" evidence="1">
    <location>
        <begin position="238"/>
        <end position="289"/>
    </location>
</feature>
<evidence type="ECO:0000256" key="1">
    <source>
        <dbReference type="SAM" id="Coils"/>
    </source>
</evidence>
<dbReference type="Proteomes" id="UP000663088">
    <property type="component" value="Chromosome"/>
</dbReference>
<reference evidence="2 3" key="1">
    <citation type="submission" date="2020-12" db="EMBL/GenBank/DDBJ databases">
        <authorList>
            <person name="Awala S.I."/>
            <person name="Gwak J.-H."/>
            <person name="Kim S.-J."/>
            <person name="Rhee S.-K."/>
        </authorList>
    </citation>
    <scope>NUCLEOTIDE SEQUENCE [LARGE SCALE GENOMIC DNA]</scope>
    <source>
        <strain evidence="2 3">IT5</strain>
    </source>
</reference>
<organism evidence="2 3">
    <name type="scientific">Candidatus Methylacidiphilum infernorum</name>
    <dbReference type="NCBI Taxonomy" id="511746"/>
    <lineage>
        <taxon>Bacteria</taxon>
        <taxon>Pseudomonadati</taxon>
        <taxon>Verrucomicrobiota</taxon>
        <taxon>Methylacidiphilae</taxon>
        <taxon>Methylacidiphilales</taxon>
        <taxon>Methylacidiphilaceae</taxon>
        <taxon>Methylacidiphilum (ex Ratnadevi et al. 2023)</taxon>
    </lineage>
</organism>
<dbReference type="InterPro" id="IPR029063">
    <property type="entry name" value="SAM-dependent_MTases_sf"/>
</dbReference>
<gene>
    <name evidence="2" type="ORF">EM20IM_03850</name>
</gene>
<keyword evidence="2" id="KW-0808">Transferase</keyword>
<evidence type="ECO:0000313" key="3">
    <source>
        <dbReference type="Proteomes" id="UP000663088"/>
    </source>
</evidence>
<dbReference type="RefSeq" id="WP_206847913.1">
    <property type="nucleotide sequence ID" value="NZ_CP065956.1"/>
</dbReference>
<dbReference type="Gene3D" id="3.40.50.150">
    <property type="entry name" value="Vaccinia Virus protein VP39"/>
    <property type="match status" value="1"/>
</dbReference>
<dbReference type="EMBL" id="CP065956">
    <property type="protein sequence ID" value="QSR87466.1"/>
    <property type="molecule type" value="Genomic_DNA"/>
</dbReference>
<dbReference type="SUPFAM" id="SSF53335">
    <property type="entry name" value="S-adenosyl-L-methionine-dependent methyltransferases"/>
    <property type="match status" value="1"/>
</dbReference>
<dbReference type="Pfam" id="PF13578">
    <property type="entry name" value="Methyltransf_24"/>
    <property type="match status" value="1"/>
</dbReference>
<keyword evidence="3" id="KW-1185">Reference proteome</keyword>
<accession>A0ABX7PXU4</accession>
<proteinExistence type="predicted"/>
<feature type="coiled-coil region" evidence="1">
    <location>
        <begin position="394"/>
        <end position="428"/>
    </location>
</feature>
<dbReference type="GO" id="GO:0032259">
    <property type="term" value="P:methylation"/>
    <property type="evidence" value="ECO:0007669"/>
    <property type="project" value="UniProtKB-KW"/>
</dbReference>
<evidence type="ECO:0000313" key="2">
    <source>
        <dbReference type="EMBL" id="QSR87466.1"/>
    </source>
</evidence>
<protein>
    <submittedName>
        <fullName evidence="2">Class I SAM-dependent methyltransferase</fullName>
    </submittedName>
</protein>
<keyword evidence="1" id="KW-0175">Coiled coil</keyword>